<reference evidence="2" key="1">
    <citation type="submission" date="2020-11" db="EMBL/GenBank/DDBJ databases">
        <authorList>
            <consortium name="DOE Joint Genome Institute"/>
            <person name="Ahrendt S."/>
            <person name="Riley R."/>
            <person name="Andreopoulos W."/>
            <person name="Labutti K."/>
            <person name="Pangilinan J."/>
            <person name="Ruiz-Duenas F.J."/>
            <person name="Barrasa J.M."/>
            <person name="Sanchez-Garcia M."/>
            <person name="Camarero S."/>
            <person name="Miyauchi S."/>
            <person name="Serrano A."/>
            <person name="Linde D."/>
            <person name="Babiker R."/>
            <person name="Drula E."/>
            <person name="Ayuso-Fernandez I."/>
            <person name="Pacheco R."/>
            <person name="Padilla G."/>
            <person name="Ferreira P."/>
            <person name="Barriuso J."/>
            <person name="Kellner H."/>
            <person name="Castanera R."/>
            <person name="Alfaro M."/>
            <person name="Ramirez L."/>
            <person name="Pisabarro A.G."/>
            <person name="Kuo A."/>
            <person name="Tritt A."/>
            <person name="Lipzen A."/>
            <person name="He G."/>
            <person name="Yan M."/>
            <person name="Ng V."/>
            <person name="Cullen D."/>
            <person name="Martin F."/>
            <person name="Rosso M.-N."/>
            <person name="Henrissat B."/>
            <person name="Hibbett D."/>
            <person name="Martinez A.T."/>
            <person name="Grigoriev I.V."/>
        </authorList>
    </citation>
    <scope>NUCLEOTIDE SEQUENCE</scope>
    <source>
        <strain evidence="2">CBS 247.69</strain>
    </source>
</reference>
<dbReference type="InterPro" id="IPR011333">
    <property type="entry name" value="SKP1/BTB/POZ_sf"/>
</dbReference>
<comment type="caution">
    <text evidence="2">The sequence shown here is derived from an EMBL/GenBank/DDBJ whole genome shotgun (WGS) entry which is preliminary data.</text>
</comment>
<evidence type="ECO:0000313" key="2">
    <source>
        <dbReference type="EMBL" id="KAF9464112.1"/>
    </source>
</evidence>
<dbReference type="AlphaFoldDB" id="A0A9P5Y8J1"/>
<gene>
    <name evidence="2" type="ORF">BDZ94DRAFT_1191536</name>
</gene>
<protein>
    <recommendedName>
        <fullName evidence="4">BTB domain-containing protein</fullName>
    </recommendedName>
</protein>
<sequence length="358" mass="39934">MLNLAGGNTTHLRDSIYYIEDGTVVILVESTLFKVHQSMLIKDRSTFQSMFSLDEHSVPKQDEAASTVGPTTREGTDDSNPIVLQGDSADEFRALLWSLYSLPSDILLAMTAEASDLKFIHLAQISHKYQFRSIEAWALQVLTSYYALGSVTPHIETLVQLTELAVLCDSSDLLNAAILKWKRMVGEGKALSTIIIVAERLNLRGVLGLAYHSMMLKGRSEWDADPLLSRSQRIRLLSGHYTLSQICSELPSTPPRLKHANSCLHRSQCKIGWAELWKTIHTTKEGGISSQIMKLQSADLLGRMMLAESIIKAFGEGIPTEGLLDDIHEKCFKAALKTTQEKVKEIQENLVDWFSDVM</sequence>
<evidence type="ECO:0000313" key="3">
    <source>
        <dbReference type="Proteomes" id="UP000807353"/>
    </source>
</evidence>
<organism evidence="2 3">
    <name type="scientific">Collybia nuda</name>
    <dbReference type="NCBI Taxonomy" id="64659"/>
    <lineage>
        <taxon>Eukaryota</taxon>
        <taxon>Fungi</taxon>
        <taxon>Dikarya</taxon>
        <taxon>Basidiomycota</taxon>
        <taxon>Agaricomycotina</taxon>
        <taxon>Agaricomycetes</taxon>
        <taxon>Agaricomycetidae</taxon>
        <taxon>Agaricales</taxon>
        <taxon>Tricholomatineae</taxon>
        <taxon>Clitocybaceae</taxon>
        <taxon>Collybia</taxon>
    </lineage>
</organism>
<evidence type="ECO:0008006" key="4">
    <source>
        <dbReference type="Google" id="ProtNLM"/>
    </source>
</evidence>
<evidence type="ECO:0000256" key="1">
    <source>
        <dbReference type="SAM" id="MobiDB-lite"/>
    </source>
</evidence>
<keyword evidence="3" id="KW-1185">Reference proteome</keyword>
<dbReference type="Gene3D" id="3.30.710.10">
    <property type="entry name" value="Potassium Channel Kv1.1, Chain A"/>
    <property type="match status" value="1"/>
</dbReference>
<accession>A0A9P5Y8J1</accession>
<dbReference type="EMBL" id="MU150256">
    <property type="protein sequence ID" value="KAF9464112.1"/>
    <property type="molecule type" value="Genomic_DNA"/>
</dbReference>
<feature type="region of interest" description="Disordered" evidence="1">
    <location>
        <begin position="58"/>
        <end position="81"/>
    </location>
</feature>
<name>A0A9P5Y8J1_9AGAR</name>
<dbReference type="OrthoDB" id="3238373at2759"/>
<proteinExistence type="predicted"/>
<dbReference type="Proteomes" id="UP000807353">
    <property type="component" value="Unassembled WGS sequence"/>
</dbReference>